<feature type="domain" description="Polymerase A arginine-rich C-terminal" evidence="11">
    <location>
        <begin position="315"/>
        <end position="440"/>
    </location>
</feature>
<evidence type="ECO:0000313" key="14">
    <source>
        <dbReference type="Proteomes" id="UP000651010"/>
    </source>
</evidence>
<gene>
    <name evidence="7 13" type="primary">pcnB</name>
    <name evidence="13" type="ORF">IGX34_19825</name>
</gene>
<dbReference type="Pfam" id="PF12627">
    <property type="entry name" value="PolyA_pol_RNAbd"/>
    <property type="match status" value="1"/>
</dbReference>
<dbReference type="PANTHER" id="PTHR43051:SF1">
    <property type="entry name" value="POLYNUCLEOTIDE ADENYLYLTRANSFERASE FAMILY PROTEIN"/>
    <property type="match status" value="1"/>
</dbReference>
<dbReference type="InterPro" id="IPR002646">
    <property type="entry name" value="PolA_pol_head_dom"/>
</dbReference>
<name>A0ABR9GF34_9GAMM</name>
<keyword evidence="2 7" id="KW-0808">Transferase</keyword>
<evidence type="ECO:0000259" key="12">
    <source>
        <dbReference type="Pfam" id="PF12627"/>
    </source>
</evidence>
<dbReference type="EMBL" id="JACZZA010000015">
    <property type="protein sequence ID" value="MBE1162638.1"/>
    <property type="molecule type" value="Genomic_DNA"/>
</dbReference>
<dbReference type="Pfam" id="PF12626">
    <property type="entry name" value="PolyA_pol_arg_C"/>
    <property type="match status" value="1"/>
</dbReference>
<dbReference type="RefSeq" id="WP_192557482.1">
    <property type="nucleotide sequence ID" value="NZ_JACZZA010000015.1"/>
</dbReference>
<keyword evidence="14" id="KW-1185">Reference proteome</keyword>
<feature type="region of interest" description="Disordered" evidence="9">
    <location>
        <begin position="419"/>
        <end position="449"/>
    </location>
</feature>
<keyword evidence="3 7" id="KW-0547">Nucleotide-binding</keyword>
<comment type="caution">
    <text evidence="13">The sequence shown here is derived from an EMBL/GenBank/DDBJ whole genome shotgun (WGS) entry which is preliminary data.</text>
</comment>
<feature type="domain" description="Poly A polymerase head" evidence="10">
    <location>
        <begin position="44"/>
        <end position="172"/>
    </location>
</feature>
<evidence type="ECO:0000256" key="3">
    <source>
        <dbReference type="ARBA" id="ARBA00022741"/>
    </source>
</evidence>
<feature type="active site" evidence="7">
    <location>
        <position position="64"/>
    </location>
</feature>
<dbReference type="EC" id="2.7.7.19" evidence="7"/>
<keyword evidence="13" id="KW-0548">Nucleotidyltransferase</keyword>
<proteinExistence type="inferred from homology"/>
<accession>A0ABR9GF34</accession>
<organism evidence="13 14">
    <name type="scientific">Dyella acidiphila</name>
    <dbReference type="NCBI Taxonomy" id="2775866"/>
    <lineage>
        <taxon>Bacteria</taxon>
        <taxon>Pseudomonadati</taxon>
        <taxon>Pseudomonadota</taxon>
        <taxon>Gammaproteobacteria</taxon>
        <taxon>Lysobacterales</taxon>
        <taxon>Rhodanobacteraceae</taxon>
        <taxon>Dyella</taxon>
    </lineage>
</organism>
<dbReference type="InterPro" id="IPR025866">
    <property type="entry name" value="PolyA_pol_arg_C_dom"/>
</dbReference>
<feature type="active site" evidence="7">
    <location>
        <position position="141"/>
    </location>
</feature>
<evidence type="ECO:0000259" key="10">
    <source>
        <dbReference type="Pfam" id="PF01743"/>
    </source>
</evidence>
<dbReference type="Proteomes" id="UP000651010">
    <property type="component" value="Unassembled WGS sequence"/>
</dbReference>
<comment type="catalytic activity">
    <reaction evidence="7">
        <text>RNA(n) + ATP = RNA(n)-3'-adenine ribonucleotide + diphosphate</text>
        <dbReference type="Rhea" id="RHEA:11332"/>
        <dbReference type="Rhea" id="RHEA-COMP:14527"/>
        <dbReference type="Rhea" id="RHEA-COMP:17347"/>
        <dbReference type="ChEBI" id="CHEBI:30616"/>
        <dbReference type="ChEBI" id="CHEBI:33019"/>
        <dbReference type="ChEBI" id="CHEBI:140395"/>
        <dbReference type="ChEBI" id="CHEBI:173115"/>
        <dbReference type="EC" id="2.7.7.19"/>
    </reaction>
</comment>
<dbReference type="Pfam" id="PF01743">
    <property type="entry name" value="PolyA_pol"/>
    <property type="match status" value="1"/>
</dbReference>
<dbReference type="InterPro" id="IPR052191">
    <property type="entry name" value="tRNA_ntf/polyA_polymerase_I"/>
</dbReference>
<protein>
    <recommendedName>
        <fullName evidence="7">Poly(A) polymerase I</fullName>
        <shortName evidence="7">PAP I</shortName>
        <ecNumber evidence="7">2.7.7.19</ecNumber>
    </recommendedName>
</protein>
<dbReference type="Gene3D" id="1.10.3090.10">
    <property type="entry name" value="cca-adding enzyme, domain 2"/>
    <property type="match status" value="1"/>
</dbReference>
<evidence type="ECO:0000256" key="2">
    <source>
        <dbReference type="ARBA" id="ARBA00022679"/>
    </source>
</evidence>
<feature type="domain" description="tRNA nucleotidyltransferase/poly(A) polymerase RNA and SrmB- binding" evidence="12">
    <location>
        <begin position="199"/>
        <end position="261"/>
    </location>
</feature>
<sequence length="449" mass="50978">MNPKSRNQHALHIIPREQHTISRKNISKAALRVLYRLNEAGFNAYLVGGAVRDLLLGGHPKDFDVATNATPDEVKKLFRNCRLIGRRFRLAHVVYGNEIIEVATFRGTSEEQGEGDRHIVDGRIVRDNVWGTIEEDALRRDFRVNAMYYDISDFTVRDYVGGMQDLHDRVLRLIGNPDTRYREDPVRMLRAVRLAAKLDFRIDPEASAPFAELGPLLSSVAPARLFDESLKMFLTGHGRKSFRMLEQCGLLKFMFPATARALKRGDEALRSLIEQGLENTDARVSEGKSVTPAFLFAVLLWGEVRDLAHTWNAHGKDVNEAWSRAAAHVVAEQCQRVAIPRRFTITMEEIWALQPRFEQIQRKKVFRLLAHPRFRAAFDFLLLRAAESPAIGELGQWWAHAQQLPHETLAAHLPMQQHNGAAGELDSSRSSLPRKRKRRRKPAGHSGSA</sequence>
<dbReference type="InterPro" id="IPR032828">
    <property type="entry name" value="PolyA_RNA-bd"/>
</dbReference>
<comment type="similarity">
    <text evidence="7 8">Belongs to the tRNA nucleotidyltransferase/poly(A) polymerase family.</text>
</comment>
<dbReference type="HAMAP" id="MF_00957">
    <property type="entry name" value="PolyA_pol"/>
    <property type="match status" value="1"/>
</dbReference>
<dbReference type="CDD" id="cd05398">
    <property type="entry name" value="NT_ClassII-CCAase"/>
    <property type="match status" value="1"/>
</dbReference>
<evidence type="ECO:0000256" key="5">
    <source>
        <dbReference type="ARBA" id="ARBA00022884"/>
    </source>
</evidence>
<evidence type="ECO:0000256" key="9">
    <source>
        <dbReference type="SAM" id="MobiDB-lite"/>
    </source>
</evidence>
<comment type="function">
    <text evidence="7">Adds poly(A) tail to the 3' end of many RNAs, which usually targets these RNAs for decay. Plays a significant role in the global control of gene expression, through influencing the rate of transcript degradation, and in the general RNA quality control.</text>
</comment>
<dbReference type="SUPFAM" id="SSF81891">
    <property type="entry name" value="Poly A polymerase C-terminal region-like"/>
    <property type="match status" value="1"/>
</dbReference>
<evidence type="ECO:0000256" key="4">
    <source>
        <dbReference type="ARBA" id="ARBA00022840"/>
    </source>
</evidence>
<dbReference type="NCBIfam" id="TIGR01942">
    <property type="entry name" value="pcnB"/>
    <property type="match status" value="1"/>
</dbReference>
<feature type="compositionally biased region" description="Basic residues" evidence="9">
    <location>
        <begin position="432"/>
        <end position="443"/>
    </location>
</feature>
<dbReference type="InterPro" id="IPR010206">
    <property type="entry name" value="PolA_pol_I"/>
</dbReference>
<keyword evidence="5 7" id="KW-0694">RNA-binding</keyword>
<dbReference type="Gene3D" id="3.30.460.10">
    <property type="entry name" value="Beta Polymerase, domain 2"/>
    <property type="match status" value="1"/>
</dbReference>
<dbReference type="InterPro" id="IPR043519">
    <property type="entry name" value="NT_sf"/>
</dbReference>
<keyword evidence="6 7" id="KW-0804">Transcription</keyword>
<evidence type="ECO:0000256" key="7">
    <source>
        <dbReference type="HAMAP-Rule" id="MF_00957"/>
    </source>
</evidence>
<keyword evidence="1 7" id="KW-0507">mRNA processing</keyword>
<evidence type="ECO:0000313" key="13">
    <source>
        <dbReference type="EMBL" id="MBE1162638.1"/>
    </source>
</evidence>
<keyword evidence="4 7" id="KW-0067">ATP-binding</keyword>
<dbReference type="GO" id="GO:1990817">
    <property type="term" value="F:poly(A) RNA polymerase activity"/>
    <property type="evidence" value="ECO:0007669"/>
    <property type="project" value="UniProtKB-EC"/>
</dbReference>
<reference evidence="13 14" key="1">
    <citation type="submission" date="2020-09" db="EMBL/GenBank/DDBJ databases">
        <title>Dyella sp. 7MK23 isolated from forest soil.</title>
        <authorList>
            <person name="Fu J."/>
        </authorList>
    </citation>
    <scope>NUCLEOTIDE SEQUENCE [LARGE SCALE GENOMIC DNA]</scope>
    <source>
        <strain evidence="13 14">7MK23</strain>
    </source>
</reference>
<evidence type="ECO:0000256" key="6">
    <source>
        <dbReference type="ARBA" id="ARBA00023163"/>
    </source>
</evidence>
<dbReference type="PANTHER" id="PTHR43051">
    <property type="entry name" value="POLYNUCLEOTIDE ADENYLYLTRANSFERASE FAMILY PROTEIN"/>
    <property type="match status" value="1"/>
</dbReference>
<feature type="active site" evidence="7">
    <location>
        <position position="62"/>
    </location>
</feature>
<evidence type="ECO:0000256" key="1">
    <source>
        <dbReference type="ARBA" id="ARBA00022664"/>
    </source>
</evidence>
<dbReference type="SUPFAM" id="SSF81301">
    <property type="entry name" value="Nucleotidyltransferase"/>
    <property type="match status" value="1"/>
</dbReference>
<evidence type="ECO:0000256" key="8">
    <source>
        <dbReference type="RuleBase" id="RU003953"/>
    </source>
</evidence>
<evidence type="ECO:0000259" key="11">
    <source>
        <dbReference type="Pfam" id="PF12626"/>
    </source>
</evidence>